<dbReference type="RefSeq" id="WP_054752132.1">
    <property type="nucleotide sequence ID" value="NZ_JBHUMZ010000011.1"/>
</dbReference>
<organism evidence="1 2">
    <name type="scientific">Piscibacillus salipiscarius</name>
    <dbReference type="NCBI Taxonomy" id="299480"/>
    <lineage>
        <taxon>Bacteria</taxon>
        <taxon>Bacillati</taxon>
        <taxon>Bacillota</taxon>
        <taxon>Bacilli</taxon>
        <taxon>Bacillales</taxon>
        <taxon>Bacillaceae</taxon>
        <taxon>Piscibacillus</taxon>
    </lineage>
</organism>
<protein>
    <submittedName>
        <fullName evidence="1">Short-chain dehydrogenase</fullName>
    </submittedName>
</protein>
<dbReference type="SUPFAM" id="SSF51735">
    <property type="entry name" value="NAD(P)-binding Rossmann-fold domains"/>
    <property type="match status" value="1"/>
</dbReference>
<keyword evidence="2" id="KW-1185">Reference proteome</keyword>
<dbReference type="EMBL" id="JBHUMZ010000011">
    <property type="protein sequence ID" value="MFD2637869.1"/>
    <property type="molecule type" value="Genomic_DNA"/>
</dbReference>
<gene>
    <name evidence="1" type="ORF">ACFSW4_03130</name>
</gene>
<proteinExistence type="predicted"/>
<sequence>MKRALVVGGSGMLAGVSHWLVEQGYEIYVVGRSKRKMAKLMSREGKLHPLYVDYRHLVEFKQNIKQTFDWDLIIAWIHRVPENPMETLLESIQEQETNCHLYHVLGSSSDLNEMRETLEIPKHCYYHQVKLGFKVDHNQSRWLTNSEISDGVIEAIKSGQSTYIVGQLEPWGQRP</sequence>
<evidence type="ECO:0000313" key="1">
    <source>
        <dbReference type="EMBL" id="MFD2637869.1"/>
    </source>
</evidence>
<comment type="caution">
    <text evidence="1">The sequence shown here is derived from an EMBL/GenBank/DDBJ whole genome shotgun (WGS) entry which is preliminary data.</text>
</comment>
<evidence type="ECO:0000313" key="2">
    <source>
        <dbReference type="Proteomes" id="UP001597452"/>
    </source>
</evidence>
<name>A0ABW5Q7C7_9BACI</name>
<dbReference type="Proteomes" id="UP001597452">
    <property type="component" value="Unassembled WGS sequence"/>
</dbReference>
<reference evidence="2" key="1">
    <citation type="journal article" date="2019" name="Int. J. Syst. Evol. Microbiol.">
        <title>The Global Catalogue of Microorganisms (GCM) 10K type strain sequencing project: providing services to taxonomists for standard genome sequencing and annotation.</title>
        <authorList>
            <consortium name="The Broad Institute Genomics Platform"/>
            <consortium name="The Broad Institute Genome Sequencing Center for Infectious Disease"/>
            <person name="Wu L."/>
            <person name="Ma J."/>
        </authorList>
    </citation>
    <scope>NUCLEOTIDE SEQUENCE [LARGE SCALE GENOMIC DNA]</scope>
    <source>
        <strain evidence="2">TISTR 1571</strain>
    </source>
</reference>
<dbReference type="NCBIfam" id="NF006168">
    <property type="entry name" value="PRK08309.1"/>
    <property type="match status" value="1"/>
</dbReference>
<dbReference type="InterPro" id="IPR036291">
    <property type="entry name" value="NAD(P)-bd_dom_sf"/>
</dbReference>
<accession>A0ABW5Q7C7</accession>